<feature type="chain" id="PRO_5046900428" evidence="2">
    <location>
        <begin position="23"/>
        <end position="520"/>
    </location>
</feature>
<dbReference type="InterPro" id="IPR006059">
    <property type="entry name" value="SBP"/>
</dbReference>
<evidence type="ECO:0000313" key="4">
    <source>
        <dbReference type="EMBL" id="MCQ4841362.1"/>
    </source>
</evidence>
<dbReference type="PROSITE" id="PS51257">
    <property type="entry name" value="PROKAR_LIPOPROTEIN"/>
    <property type="match status" value="1"/>
</dbReference>
<evidence type="ECO:0000313" key="5">
    <source>
        <dbReference type="Proteomes" id="UP001524473"/>
    </source>
</evidence>
<dbReference type="InterPro" id="IPR050490">
    <property type="entry name" value="Bact_solute-bd_prot1"/>
</dbReference>
<feature type="region of interest" description="Disordered" evidence="1">
    <location>
        <begin position="26"/>
        <end position="58"/>
    </location>
</feature>
<feature type="compositionally biased region" description="Polar residues" evidence="1">
    <location>
        <begin position="26"/>
        <end position="54"/>
    </location>
</feature>
<keyword evidence="5" id="KW-1185">Reference proteome</keyword>
<dbReference type="EMBL" id="JANFZH010000046">
    <property type="protein sequence ID" value="MCQ4841362.1"/>
    <property type="molecule type" value="Genomic_DNA"/>
</dbReference>
<dbReference type="Gene3D" id="3.40.190.10">
    <property type="entry name" value="Periplasmic binding protein-like II"/>
    <property type="match status" value="2"/>
</dbReference>
<dbReference type="Pfam" id="PF01547">
    <property type="entry name" value="SBP_bac_1"/>
    <property type="match status" value="1"/>
</dbReference>
<keyword evidence="2" id="KW-0732">Signal</keyword>
<dbReference type="PANTHER" id="PTHR43649:SF17">
    <property type="entry name" value="ABC TRANSPORTER SOLUTE BINDING PROTEIN-SUGAR TRANSPORT"/>
    <property type="match status" value="1"/>
</dbReference>
<evidence type="ECO:0000256" key="2">
    <source>
        <dbReference type="SAM" id="SignalP"/>
    </source>
</evidence>
<dbReference type="PANTHER" id="PTHR43649">
    <property type="entry name" value="ARABINOSE-BINDING PROTEIN-RELATED"/>
    <property type="match status" value="1"/>
</dbReference>
<proteinExistence type="predicted"/>
<dbReference type="Pfam" id="PF12010">
    <property type="entry name" value="DUF3502"/>
    <property type="match status" value="1"/>
</dbReference>
<evidence type="ECO:0000256" key="1">
    <source>
        <dbReference type="SAM" id="MobiDB-lite"/>
    </source>
</evidence>
<protein>
    <submittedName>
        <fullName evidence="4">ABC transporter substrate-binding protein</fullName>
    </submittedName>
</protein>
<feature type="signal peptide" evidence="2">
    <location>
        <begin position="1"/>
        <end position="22"/>
    </location>
</feature>
<evidence type="ECO:0000259" key="3">
    <source>
        <dbReference type="Pfam" id="PF12010"/>
    </source>
</evidence>
<organism evidence="4 5">
    <name type="scientific">Neglectibacter timonensis</name>
    <dbReference type="NCBI Taxonomy" id="1776382"/>
    <lineage>
        <taxon>Bacteria</taxon>
        <taxon>Bacillati</taxon>
        <taxon>Bacillota</taxon>
        <taxon>Clostridia</taxon>
        <taxon>Eubacteriales</taxon>
        <taxon>Oscillospiraceae</taxon>
        <taxon>Neglectibacter</taxon>
    </lineage>
</organism>
<name>A0ABT1S349_9FIRM</name>
<dbReference type="GeneID" id="90530982"/>
<reference evidence="4 5" key="1">
    <citation type="submission" date="2022-06" db="EMBL/GenBank/DDBJ databases">
        <title>Isolation of gut microbiota from human fecal samples.</title>
        <authorList>
            <person name="Pamer E.G."/>
            <person name="Barat B."/>
            <person name="Waligurski E."/>
            <person name="Medina S."/>
            <person name="Paddock L."/>
            <person name="Mostad J."/>
        </authorList>
    </citation>
    <scope>NUCLEOTIDE SEQUENCE [LARGE SCALE GENOMIC DNA]</scope>
    <source>
        <strain evidence="4 5">DFI.9.73</strain>
    </source>
</reference>
<gene>
    <name evidence="4" type="ORF">NE695_15730</name>
</gene>
<dbReference type="InterPro" id="IPR022627">
    <property type="entry name" value="DUF3502"/>
</dbReference>
<dbReference type="RefSeq" id="WP_066859901.1">
    <property type="nucleotide sequence ID" value="NZ_CABKVV010000008.1"/>
</dbReference>
<dbReference type="SUPFAM" id="SSF53850">
    <property type="entry name" value="Periplasmic binding protein-like II"/>
    <property type="match status" value="1"/>
</dbReference>
<comment type="caution">
    <text evidence="4">The sequence shown here is derived from an EMBL/GenBank/DDBJ whole genome shotgun (WGS) entry which is preliminary data.</text>
</comment>
<dbReference type="Proteomes" id="UP001524473">
    <property type="component" value="Unassembled WGS sequence"/>
</dbReference>
<feature type="domain" description="DUF3502" evidence="3">
    <location>
        <begin position="450"/>
        <end position="517"/>
    </location>
</feature>
<sequence length="520" mass="58909">MKKTVRLASLLLALALVVSTFAACGDNSSSTASKGGDSKSSNASTDVSESSTAEGGNDLDTSKEVELVMYVVSDRPAKQDDMDANFNELFKEKLNCTLKVNWIGWAEYANKYPLLFSSGEKFDMAYTATWLNYSSLAQKGAFKALDELWPKYAPKNFERQSETALTQATVGDHYYCIPTLLATYSAFGPIYRTDLLKDTDWDGKMDNLADYETYLSYIKQYAPEYEPWDVYQAGSEVDDVWMMEQGFFGPKGNTFLWVDPAEENPQFFTWYEYEKTPEFLEMMKRWNEAGYFTKSALSDTDSQKFKSGKSASRVHNIDAYSGEYIDHPDWGIKYANFITDVSNLPFTQDALVISNTSDNPERALALYDLITSDEEAFRAFYYGIEGTTYEIIDGQVKNLDADNYGFSACWAARTTEFNLDSYGAPADLKTLKEGFDEHIKEMDGEGSQKLQGFSLDTSSIETEYAAVQNVIQQYWWPLELAYVDIESGLKDYQSKMEAAGIEKVREEFQRQLDEYLASLK</sequence>
<accession>A0ABT1S349</accession>